<evidence type="ECO:0000256" key="5">
    <source>
        <dbReference type="PROSITE-ProRule" id="PRU01248"/>
    </source>
</evidence>
<dbReference type="Pfam" id="PF20172">
    <property type="entry name" value="DUF6538"/>
    <property type="match status" value="1"/>
</dbReference>
<evidence type="ECO:0000256" key="4">
    <source>
        <dbReference type="ARBA" id="ARBA00023172"/>
    </source>
</evidence>
<dbReference type="PROSITE" id="PS51898">
    <property type="entry name" value="TYR_RECOMBINASE"/>
    <property type="match status" value="1"/>
</dbReference>
<dbReference type="GO" id="GO:0006310">
    <property type="term" value="P:DNA recombination"/>
    <property type="evidence" value="ECO:0007669"/>
    <property type="project" value="UniProtKB-KW"/>
</dbReference>
<dbReference type="InterPro" id="IPR044068">
    <property type="entry name" value="CB"/>
</dbReference>
<comment type="similarity">
    <text evidence="1">Belongs to the 'phage' integrase family.</text>
</comment>
<feature type="domain" description="Tyr recombinase" evidence="6">
    <location>
        <begin position="243"/>
        <end position="420"/>
    </location>
</feature>
<dbReference type="GO" id="GO:0015074">
    <property type="term" value="P:DNA integration"/>
    <property type="evidence" value="ECO:0007669"/>
    <property type="project" value="UniProtKB-KW"/>
</dbReference>
<protein>
    <submittedName>
        <fullName evidence="8">Tyrosine-type recombinase/integrase</fullName>
    </submittedName>
</protein>
<keyword evidence="4" id="KW-0233">DNA recombination</keyword>
<organism evidence="8 9">
    <name type="scientific">Pseudomonas yamanorum</name>
    <dbReference type="NCBI Taxonomy" id="515393"/>
    <lineage>
        <taxon>Bacteria</taxon>
        <taxon>Pseudomonadati</taxon>
        <taxon>Pseudomonadota</taxon>
        <taxon>Gammaproteobacteria</taxon>
        <taxon>Pseudomonadales</taxon>
        <taxon>Pseudomonadaceae</taxon>
        <taxon>Pseudomonas</taxon>
    </lineage>
</organism>
<evidence type="ECO:0000259" key="6">
    <source>
        <dbReference type="PROSITE" id="PS51898"/>
    </source>
</evidence>
<dbReference type="InterPro" id="IPR013762">
    <property type="entry name" value="Integrase-like_cat_sf"/>
</dbReference>
<evidence type="ECO:0000256" key="3">
    <source>
        <dbReference type="ARBA" id="ARBA00023125"/>
    </source>
</evidence>
<gene>
    <name evidence="8" type="ORF">HX828_10700</name>
</gene>
<dbReference type="InterPro" id="IPR046668">
    <property type="entry name" value="DUF6538"/>
</dbReference>
<dbReference type="Proteomes" id="UP000537188">
    <property type="component" value="Unassembled WGS sequence"/>
</dbReference>
<evidence type="ECO:0000259" key="7">
    <source>
        <dbReference type="PROSITE" id="PS51900"/>
    </source>
</evidence>
<reference evidence="8 9" key="1">
    <citation type="submission" date="2020-04" db="EMBL/GenBank/DDBJ databases">
        <title>Molecular characterization of pseudomonads from Agaricus bisporus reveal novel blotch 2 pathogens in Western Europe.</title>
        <authorList>
            <person name="Taparia T."/>
            <person name="Krijger M."/>
            <person name="Haynes E."/>
            <person name="Elpinstone J.G."/>
            <person name="Noble R."/>
            <person name="Van Der Wolf J."/>
        </authorList>
    </citation>
    <scope>NUCLEOTIDE SEQUENCE [LARGE SCALE GENOMIC DNA]</scope>
    <source>
        <strain evidence="8 9">IPO3781</strain>
    </source>
</reference>
<dbReference type="InterPro" id="IPR002104">
    <property type="entry name" value="Integrase_catalytic"/>
</dbReference>
<dbReference type="Gene3D" id="1.10.443.10">
    <property type="entry name" value="Intergrase catalytic core"/>
    <property type="match status" value="1"/>
</dbReference>
<dbReference type="InterPro" id="IPR011010">
    <property type="entry name" value="DNA_brk_join_enz"/>
</dbReference>
<dbReference type="SUPFAM" id="SSF56349">
    <property type="entry name" value="DNA breaking-rejoining enzymes"/>
    <property type="match status" value="1"/>
</dbReference>
<evidence type="ECO:0000313" key="8">
    <source>
        <dbReference type="EMBL" id="NWE76027.1"/>
    </source>
</evidence>
<keyword evidence="2" id="KW-0229">DNA integration</keyword>
<evidence type="ECO:0000256" key="2">
    <source>
        <dbReference type="ARBA" id="ARBA00022908"/>
    </source>
</evidence>
<dbReference type="EMBL" id="JACARF010000013">
    <property type="protein sequence ID" value="NWE76027.1"/>
    <property type="molecule type" value="Genomic_DNA"/>
</dbReference>
<dbReference type="PROSITE" id="PS51900">
    <property type="entry name" value="CB"/>
    <property type="match status" value="1"/>
</dbReference>
<dbReference type="PANTHER" id="PTHR30349">
    <property type="entry name" value="PHAGE INTEGRASE-RELATED"/>
    <property type="match status" value="1"/>
</dbReference>
<name>A0A7Y8FAY1_9PSED</name>
<dbReference type="RefSeq" id="WP_177113641.1">
    <property type="nucleotide sequence ID" value="NZ_JACARF010000013.1"/>
</dbReference>
<evidence type="ECO:0000313" key="9">
    <source>
        <dbReference type="Proteomes" id="UP000537188"/>
    </source>
</evidence>
<dbReference type="GO" id="GO:0003677">
    <property type="term" value="F:DNA binding"/>
    <property type="evidence" value="ECO:0007669"/>
    <property type="project" value="UniProtKB-UniRule"/>
</dbReference>
<evidence type="ECO:0000256" key="1">
    <source>
        <dbReference type="ARBA" id="ARBA00008857"/>
    </source>
</evidence>
<keyword evidence="3 5" id="KW-0238">DNA-binding</keyword>
<dbReference type="Pfam" id="PF00589">
    <property type="entry name" value="Phage_integrase"/>
    <property type="match status" value="1"/>
</dbReference>
<feature type="domain" description="Core-binding (CB)" evidence="7">
    <location>
        <begin position="137"/>
        <end position="215"/>
    </location>
</feature>
<accession>A0A7Y8FAY1</accession>
<sequence length="426" mass="48046">MADHLVLKGGTWHVRLDVPIDVRIHPDFFMKKVLTKSLATGNRQAAKTASLSILAEWKSKIQAARAGQISPMWRMEAEDLRHQVYEAIARAPSDDITGPHEVRDVGIVKIILKHGLSEPNIKQLKEIVKGEARQTTSINETLIKEFQQYQSDYNVIEKTAHTQASFVRRYANFLTAQSLQIDHDSFETFLAQLQLSRQSKQTAIFACRAFWKFLIVKDKRLKDKANPFADHRIASMRKEQTKASYSAFTKEEVEELYAAALISGDDVLAQTIMIGAYTGCRIEEICQIHTSRITDTSFTVVDAKTAAGNRTLAIPTKLKPIFEKLASETRDGFLIKSSGNNKYGKRSDPISKRFGRLKKKMDFDTNKVFHSIRKTAATILEREGVAPLTIMSMLGHARGTVTFDVYAKGPTVEQMRTALDCIKFDF</sequence>
<dbReference type="PANTHER" id="PTHR30349:SF41">
    <property type="entry name" value="INTEGRASE_RECOMBINASE PROTEIN MJ0367-RELATED"/>
    <property type="match status" value="1"/>
</dbReference>
<comment type="caution">
    <text evidence="8">The sequence shown here is derived from an EMBL/GenBank/DDBJ whole genome shotgun (WGS) entry which is preliminary data.</text>
</comment>
<proteinExistence type="inferred from homology"/>
<dbReference type="AlphaFoldDB" id="A0A7Y8FAY1"/>
<dbReference type="InterPro" id="IPR050090">
    <property type="entry name" value="Tyrosine_recombinase_XerCD"/>
</dbReference>